<proteinExistence type="inferred from homology"/>
<evidence type="ECO:0000256" key="4">
    <source>
        <dbReference type="ARBA" id="ARBA00022519"/>
    </source>
</evidence>
<dbReference type="PANTHER" id="PTHR30012:SF0">
    <property type="entry name" value="TYPE II SECRETION SYSTEM PROTEIN F-RELATED"/>
    <property type="match status" value="1"/>
</dbReference>
<evidence type="ECO:0000256" key="5">
    <source>
        <dbReference type="ARBA" id="ARBA00022692"/>
    </source>
</evidence>
<dbReference type="InterPro" id="IPR042094">
    <property type="entry name" value="T2SS_GspF_sf"/>
</dbReference>
<organism evidence="10 11">
    <name type="scientific">Thermosinus carboxydivorans Nor1</name>
    <dbReference type="NCBI Taxonomy" id="401526"/>
    <lineage>
        <taxon>Bacteria</taxon>
        <taxon>Bacillati</taxon>
        <taxon>Bacillota</taxon>
        <taxon>Negativicutes</taxon>
        <taxon>Selenomonadales</taxon>
        <taxon>Sporomusaceae</taxon>
        <taxon>Thermosinus</taxon>
    </lineage>
</organism>
<reference evidence="10 11" key="2">
    <citation type="submission" date="2007-01" db="EMBL/GenBank/DDBJ databases">
        <title>Sequencing of the draft genome and assembly of Thermosinus carboxydivorans Nor1.</title>
        <authorList>
            <consortium name="US DOE Joint Genome Institute (JGI-PGF)"/>
            <person name="Copeland A."/>
            <person name="Lucas S."/>
            <person name="Lapidus A."/>
            <person name="Barry K."/>
            <person name="Glavina del Rio T."/>
            <person name="Dalin E."/>
            <person name="Tice H."/>
            <person name="Bruce D."/>
            <person name="Pitluck S."/>
            <person name="Richardson P."/>
        </authorList>
    </citation>
    <scope>NUCLEOTIDE SEQUENCE [LARGE SCALE GENOMIC DNA]</scope>
    <source>
        <strain evidence="10 11">Nor1</strain>
    </source>
</reference>
<dbReference type="PRINTS" id="PR00812">
    <property type="entry name" value="BCTERIALGSPF"/>
</dbReference>
<comment type="subcellular location">
    <subcellularLocation>
        <location evidence="1">Cell inner membrane</location>
        <topology evidence="1">Multi-pass membrane protein</topology>
    </subcellularLocation>
</comment>
<evidence type="ECO:0000256" key="1">
    <source>
        <dbReference type="ARBA" id="ARBA00004429"/>
    </source>
</evidence>
<feature type="transmembrane region" description="Helical" evidence="8">
    <location>
        <begin position="223"/>
        <end position="242"/>
    </location>
</feature>
<evidence type="ECO:0000259" key="9">
    <source>
        <dbReference type="Pfam" id="PF00482"/>
    </source>
</evidence>
<sequence length="407" mass="44669">MAKPFEYKAKDRTGQVVTGTILAENEAAVAAYIRGQGYYVTQIKEKKEPFSFHSLINMVRRVTVKDLAVFCRQFATMIDAGLPLLNCLSILIDQTYNPKLKSAVQDVYRKVQEGETLSRALGNHPQVFPVIMVSMVEAGELGGVLDEVLNRLAVHFEKEHKLNEKVKSALVYPAVVIAMAALSVTFILTFVFPTFMTLFNNLKVELPLLTRVLLGVSHFLRNYWPGVFGVAAAGIYGVALLARQPRVRPVIDQVALRLPVFGMLLRKIAIARFSRMLGTLVRGGVPIISALDVVKKTTANWTMIKALTSAQASIRDGLGLAAPLGASSIFTPMVVQMVAIGEETGELDKMLEKIADFYESDVDDMVSRLSSMLEPLLIGILGAVIGLIVIAVVLPLFDVMTNFNRTL</sequence>
<dbReference type="PANTHER" id="PTHR30012">
    <property type="entry name" value="GENERAL SECRETION PATHWAY PROTEIN"/>
    <property type="match status" value="1"/>
</dbReference>
<keyword evidence="4" id="KW-0997">Cell inner membrane</keyword>
<gene>
    <name evidence="10" type="ORF">TcarDRAFT_1561</name>
</gene>
<dbReference type="Gene3D" id="1.20.81.30">
    <property type="entry name" value="Type II secretion system (T2SS), domain F"/>
    <property type="match status" value="2"/>
</dbReference>
<dbReference type="FunFam" id="1.20.81.30:FF:000001">
    <property type="entry name" value="Type II secretion system protein F"/>
    <property type="match status" value="2"/>
</dbReference>
<feature type="transmembrane region" description="Helical" evidence="8">
    <location>
        <begin position="170"/>
        <end position="192"/>
    </location>
</feature>
<feature type="domain" description="Type II secretion system protein GspF" evidence="9">
    <location>
        <begin position="273"/>
        <end position="395"/>
    </location>
</feature>
<feature type="domain" description="Type II secretion system protein GspF" evidence="9">
    <location>
        <begin position="70"/>
        <end position="193"/>
    </location>
</feature>
<dbReference type="eggNOG" id="COG1459">
    <property type="taxonomic scope" value="Bacteria"/>
</dbReference>
<comment type="similarity">
    <text evidence="2">Belongs to the GSP F family.</text>
</comment>
<evidence type="ECO:0000256" key="8">
    <source>
        <dbReference type="SAM" id="Phobius"/>
    </source>
</evidence>
<dbReference type="Pfam" id="PF00482">
    <property type="entry name" value="T2SSF"/>
    <property type="match status" value="2"/>
</dbReference>
<keyword evidence="7 8" id="KW-0472">Membrane</keyword>
<keyword evidence="6 8" id="KW-1133">Transmembrane helix</keyword>
<name>A1HQ22_9FIRM</name>
<dbReference type="Proteomes" id="UP000005139">
    <property type="component" value="Unassembled WGS sequence"/>
</dbReference>
<keyword evidence="5 8" id="KW-0812">Transmembrane</keyword>
<feature type="transmembrane region" description="Helical" evidence="8">
    <location>
        <begin position="376"/>
        <end position="397"/>
    </location>
</feature>
<dbReference type="RefSeq" id="WP_007289132.1">
    <property type="nucleotide sequence ID" value="NZ_AAWL01000006.1"/>
</dbReference>
<dbReference type="InterPro" id="IPR018076">
    <property type="entry name" value="T2SS_GspF_dom"/>
</dbReference>
<dbReference type="GO" id="GO:0015628">
    <property type="term" value="P:protein secretion by the type II secretion system"/>
    <property type="evidence" value="ECO:0007669"/>
    <property type="project" value="TreeGrafter"/>
</dbReference>
<evidence type="ECO:0000313" key="11">
    <source>
        <dbReference type="Proteomes" id="UP000005139"/>
    </source>
</evidence>
<evidence type="ECO:0000256" key="7">
    <source>
        <dbReference type="ARBA" id="ARBA00023136"/>
    </source>
</evidence>
<accession>A1HQ22</accession>
<comment type="caution">
    <text evidence="10">The sequence shown here is derived from an EMBL/GenBank/DDBJ whole genome shotgun (WGS) entry which is preliminary data.</text>
</comment>
<keyword evidence="3" id="KW-1003">Cell membrane</keyword>
<dbReference type="EMBL" id="AAWL01000006">
    <property type="protein sequence ID" value="EAX47872.1"/>
    <property type="molecule type" value="Genomic_DNA"/>
</dbReference>
<dbReference type="InterPro" id="IPR003004">
    <property type="entry name" value="GspF/PilC"/>
</dbReference>
<reference evidence="10 11" key="1">
    <citation type="submission" date="2007-01" db="EMBL/GenBank/DDBJ databases">
        <title>Annotation of the draft genome assembly of Thermosinus carboxydivorans Nor1.</title>
        <authorList>
            <consortium name="US DOE Joint Genome Institute (JGI-ORNL)"/>
            <person name="Larimer F."/>
            <person name="Land M."/>
            <person name="Hauser L."/>
        </authorList>
    </citation>
    <scope>NUCLEOTIDE SEQUENCE [LARGE SCALE GENOMIC DNA]</scope>
    <source>
        <strain evidence="10 11">Nor1</strain>
    </source>
</reference>
<evidence type="ECO:0000256" key="6">
    <source>
        <dbReference type="ARBA" id="ARBA00022989"/>
    </source>
</evidence>
<evidence type="ECO:0000256" key="2">
    <source>
        <dbReference type="ARBA" id="ARBA00005745"/>
    </source>
</evidence>
<dbReference type="GO" id="GO:0005886">
    <property type="term" value="C:plasma membrane"/>
    <property type="evidence" value="ECO:0007669"/>
    <property type="project" value="UniProtKB-SubCell"/>
</dbReference>
<protein>
    <submittedName>
        <fullName evidence="10">Type II secretion system protein</fullName>
    </submittedName>
</protein>
<dbReference type="OrthoDB" id="9805682at2"/>
<keyword evidence="11" id="KW-1185">Reference proteome</keyword>
<dbReference type="AlphaFoldDB" id="A1HQ22"/>
<evidence type="ECO:0000313" key="10">
    <source>
        <dbReference type="EMBL" id="EAX47872.1"/>
    </source>
</evidence>
<evidence type="ECO:0000256" key="3">
    <source>
        <dbReference type="ARBA" id="ARBA00022475"/>
    </source>
</evidence>